<keyword evidence="2" id="KW-0472">Membrane</keyword>
<dbReference type="PANTHER" id="PTHR43798">
    <property type="entry name" value="MONOACYLGLYCEROL LIPASE"/>
    <property type="match status" value="1"/>
</dbReference>
<dbReference type="PANTHER" id="PTHR43798:SF31">
    <property type="entry name" value="AB HYDROLASE SUPERFAMILY PROTEIN YCLE"/>
    <property type="match status" value="1"/>
</dbReference>
<dbReference type="EMBL" id="LS974202">
    <property type="protein sequence ID" value="SSC13570.1"/>
    <property type="molecule type" value="Genomic_DNA"/>
</dbReference>
<evidence type="ECO:0000313" key="5">
    <source>
        <dbReference type="Proteomes" id="UP000250796"/>
    </source>
</evidence>
<dbReference type="SUPFAM" id="SSF53474">
    <property type="entry name" value="alpha/beta-Hydrolases"/>
    <property type="match status" value="1"/>
</dbReference>
<dbReference type="GO" id="GO:0016787">
    <property type="term" value="F:hydrolase activity"/>
    <property type="evidence" value="ECO:0007669"/>
    <property type="project" value="UniProtKB-KW"/>
</dbReference>
<keyword evidence="2" id="KW-1133">Transmembrane helix</keyword>
<dbReference type="AlphaFoldDB" id="A0A7Z7PRL3"/>
<feature type="transmembrane region" description="Helical" evidence="2">
    <location>
        <begin position="6"/>
        <end position="26"/>
    </location>
</feature>
<reference evidence="4 5" key="1">
    <citation type="submission" date="2017-01" db="EMBL/GenBank/DDBJ databases">
        <authorList>
            <person name="Erauso G."/>
        </authorList>
    </citation>
    <scope>NUCLEOTIDE SEQUENCE [LARGE SCALE GENOMIC DNA]</scope>
    <source>
        <strain evidence="4">MESINF1</strain>
    </source>
</reference>
<keyword evidence="2" id="KW-0812">Transmembrane</keyword>
<dbReference type="KEGG" id="minf:MESINF_2130"/>
<dbReference type="InterPro" id="IPR029058">
    <property type="entry name" value="AB_hydrolase_fold"/>
</dbReference>
<keyword evidence="5" id="KW-1185">Reference proteome</keyword>
<evidence type="ECO:0000256" key="2">
    <source>
        <dbReference type="SAM" id="Phobius"/>
    </source>
</evidence>
<dbReference type="InterPro" id="IPR000639">
    <property type="entry name" value="Epox_hydrolase-like"/>
</dbReference>
<dbReference type="Proteomes" id="UP000250796">
    <property type="component" value="Chromosome MESINF"/>
</dbReference>
<dbReference type="PRINTS" id="PR00412">
    <property type="entry name" value="EPOXHYDRLASE"/>
</dbReference>
<evidence type="ECO:0000256" key="1">
    <source>
        <dbReference type="ARBA" id="ARBA00022801"/>
    </source>
</evidence>
<dbReference type="Pfam" id="PF00561">
    <property type="entry name" value="Abhydrolase_1"/>
    <property type="match status" value="1"/>
</dbReference>
<evidence type="ECO:0000313" key="4">
    <source>
        <dbReference type="EMBL" id="SSC13570.1"/>
    </source>
</evidence>
<evidence type="ECO:0000259" key="3">
    <source>
        <dbReference type="Pfam" id="PF00561"/>
    </source>
</evidence>
<gene>
    <name evidence="4" type="ORF">MESINF_2130</name>
</gene>
<dbReference type="InterPro" id="IPR000073">
    <property type="entry name" value="AB_hydrolase_1"/>
</dbReference>
<dbReference type="Gene3D" id="3.40.50.1820">
    <property type="entry name" value="alpha/beta hydrolase"/>
    <property type="match status" value="1"/>
</dbReference>
<dbReference type="RefSeq" id="WP_169699706.1">
    <property type="nucleotide sequence ID" value="NZ_LS974202.1"/>
</dbReference>
<keyword evidence="1 4" id="KW-0378">Hydrolase</keyword>
<feature type="domain" description="AB hydrolase-1" evidence="3">
    <location>
        <begin position="60"/>
        <end position="208"/>
    </location>
</feature>
<dbReference type="GO" id="GO:0016746">
    <property type="term" value="F:acyltransferase activity"/>
    <property type="evidence" value="ECO:0007669"/>
    <property type="project" value="UniProtKB-KW"/>
</dbReference>
<dbReference type="PRINTS" id="PR00111">
    <property type="entry name" value="ABHYDROLASE"/>
</dbReference>
<protein>
    <submittedName>
        <fullName evidence="4">Putative hydrolase or acyltransferase of alpha/beta superfamily</fullName>
    </submittedName>
</protein>
<dbReference type="InterPro" id="IPR050266">
    <property type="entry name" value="AB_hydrolase_sf"/>
</dbReference>
<proteinExistence type="predicted"/>
<keyword evidence="4" id="KW-0808">Transferase</keyword>
<sequence>MHVLKTIFTVLFILLIAIIVHALFSVTMARIYLGRIDHDGEYITVGKEKLYIEVSGAGDPIILIHGFLGSHFDFESIVEELSTFRKVYAVDLPGFGLSRASLEGDYSRKGYADLVSALMHILNIDRADILGHSMGGEIALNLAYYYPERVKSLILVDSMGYSKMDFLSSLIEGNEFLNHVFMRYFFQTYMVQRFTFRQKLGDVSKFNREFFNLSFSLIDHVSPAFLYRLNSQNDSGALSERIGDIKSRTLIIWGEKDRIAPVADGERLKTDILGSELEIITGAGHLPMLEDPHLFLEKLKHFLN</sequence>
<accession>A0A7Z7PRL3</accession>
<organism evidence="4 5">
    <name type="scientific">Mesotoga infera</name>
    <dbReference type="NCBI Taxonomy" id="1236046"/>
    <lineage>
        <taxon>Bacteria</taxon>
        <taxon>Thermotogati</taxon>
        <taxon>Thermotogota</taxon>
        <taxon>Thermotogae</taxon>
        <taxon>Kosmotogales</taxon>
        <taxon>Kosmotogaceae</taxon>
        <taxon>Mesotoga</taxon>
    </lineage>
</organism>
<name>A0A7Z7PRL3_9BACT</name>
<dbReference type="GO" id="GO:0016020">
    <property type="term" value="C:membrane"/>
    <property type="evidence" value="ECO:0007669"/>
    <property type="project" value="TreeGrafter"/>
</dbReference>
<keyword evidence="4" id="KW-0012">Acyltransferase</keyword>